<organism evidence="1 2">
    <name type="scientific">Microcystis aeruginosa 11-30S32</name>
    <dbReference type="NCBI Taxonomy" id="2358142"/>
    <lineage>
        <taxon>Bacteria</taxon>
        <taxon>Bacillati</taxon>
        <taxon>Cyanobacteriota</taxon>
        <taxon>Cyanophyceae</taxon>
        <taxon>Oscillatoriophycideae</taxon>
        <taxon>Chroococcales</taxon>
        <taxon>Microcystaceae</taxon>
        <taxon>Microcystis</taxon>
    </lineage>
</organism>
<comment type="caution">
    <text evidence="1">The sequence shown here is derived from an EMBL/GenBank/DDBJ whole genome shotgun (WGS) entry which is preliminary data.</text>
</comment>
<dbReference type="RefSeq" id="WP_147073539.1">
    <property type="nucleotide sequence ID" value="NZ_BHVU01000423.1"/>
</dbReference>
<dbReference type="AlphaFoldDB" id="A0A510PPL5"/>
<evidence type="ECO:0000313" key="2">
    <source>
        <dbReference type="Proteomes" id="UP000321223"/>
    </source>
</evidence>
<protein>
    <submittedName>
        <fullName evidence="1">Uncharacterized protein</fullName>
    </submittedName>
</protein>
<gene>
    <name evidence="1" type="ORF">MAE30S32_42910</name>
</gene>
<sequence length="168" mass="18743">MQLIEAMATDRARRVNTKYGERTVIDAVRRDTGEKVTVWRGGDDEYSIKHVITNARLTLTLDSKGKYSLVEDPNLINLGQPLPELPVAVKPVSRHLASNNPPIPAYSIPEPDPNFSPEKKVEMAEYVANLAQLYQHCQDKAEDIALTPEDARAIATTLFIQTTKKFGL</sequence>
<evidence type="ECO:0000313" key="1">
    <source>
        <dbReference type="EMBL" id="GCA95639.1"/>
    </source>
</evidence>
<name>A0A510PPL5_MICAE</name>
<dbReference type="Proteomes" id="UP000321223">
    <property type="component" value="Unassembled WGS sequence"/>
</dbReference>
<proteinExistence type="predicted"/>
<reference evidence="1 2" key="1">
    <citation type="journal article" date="2019" name="Appl. Environ. Microbiol.">
        <title>Co-occurrence of broad and narrow host-range viruses infecting the toxic bloom-forming cyanobacterium Microcystis aeruginosa.</title>
        <authorList>
            <person name="Morimoto D."/>
            <person name="Tominaga K."/>
            <person name="Nishimura Y."/>
            <person name="Yoshida N."/>
            <person name="Kimura S."/>
            <person name="Sako Y."/>
            <person name="Yoshida T."/>
        </authorList>
    </citation>
    <scope>NUCLEOTIDE SEQUENCE [LARGE SCALE GENOMIC DNA]</scope>
    <source>
        <strain evidence="1 2">11-30S32</strain>
    </source>
</reference>
<dbReference type="EMBL" id="BHVU01000423">
    <property type="protein sequence ID" value="GCA95639.1"/>
    <property type="molecule type" value="Genomic_DNA"/>
</dbReference>
<accession>A0A510PPL5</accession>